<dbReference type="AlphaFoldDB" id="A0A1S2VIX4"/>
<dbReference type="PANTHER" id="PTHR23028:SF53">
    <property type="entry name" value="ACYL_TRANSF_3 DOMAIN-CONTAINING PROTEIN"/>
    <property type="match status" value="1"/>
</dbReference>
<keyword evidence="4" id="KW-1185">Reference proteome</keyword>
<feature type="transmembrane region" description="Helical" evidence="1">
    <location>
        <begin position="349"/>
        <end position="370"/>
    </location>
</feature>
<dbReference type="PANTHER" id="PTHR23028">
    <property type="entry name" value="ACETYLTRANSFERASE"/>
    <property type="match status" value="1"/>
</dbReference>
<gene>
    <name evidence="3" type="ORF">BLX24_15265</name>
</gene>
<dbReference type="GO" id="GO:0016020">
    <property type="term" value="C:membrane"/>
    <property type="evidence" value="ECO:0007669"/>
    <property type="project" value="TreeGrafter"/>
</dbReference>
<protein>
    <recommendedName>
        <fullName evidence="2">Acyltransferase 3 domain-containing protein</fullName>
    </recommendedName>
</protein>
<dbReference type="GO" id="GO:0000271">
    <property type="term" value="P:polysaccharide biosynthetic process"/>
    <property type="evidence" value="ECO:0007669"/>
    <property type="project" value="TreeGrafter"/>
</dbReference>
<reference evidence="3 4" key="1">
    <citation type="submission" date="2016-10" db="EMBL/GenBank/DDBJ databases">
        <title>Arsenicibacter rosenii gen. nov., sp. nov., an efficient arsenic-methylating bacterium isolated from an arsenic-contaminated paddy soil.</title>
        <authorList>
            <person name="Huang K."/>
        </authorList>
    </citation>
    <scope>NUCLEOTIDE SEQUENCE [LARGE SCALE GENOMIC DNA]</scope>
    <source>
        <strain evidence="3 4">SM-1</strain>
    </source>
</reference>
<dbReference type="InterPro" id="IPR002656">
    <property type="entry name" value="Acyl_transf_3_dom"/>
</dbReference>
<evidence type="ECO:0000313" key="3">
    <source>
        <dbReference type="EMBL" id="OIN58350.1"/>
    </source>
</evidence>
<evidence type="ECO:0000256" key="1">
    <source>
        <dbReference type="SAM" id="Phobius"/>
    </source>
</evidence>
<name>A0A1S2VIX4_9BACT</name>
<comment type="caution">
    <text evidence="3">The sequence shown here is derived from an EMBL/GenBank/DDBJ whole genome shotgun (WGS) entry which is preliminary data.</text>
</comment>
<feature type="domain" description="Acyltransferase 3" evidence="2">
    <location>
        <begin position="21"/>
        <end position="364"/>
    </location>
</feature>
<feature type="transmembrane region" description="Helical" evidence="1">
    <location>
        <begin position="168"/>
        <end position="189"/>
    </location>
</feature>
<sequence>MQSDATQSLESIQKQKNYLVQLDGLRFIAVTLVMLDHWLGELNHLPLGYFGVNLFFVLSGFLITRILITSKQHDERLGRGHGHSLKAFFIRRSLRIFPIYYLTIIGLAIINFQSVRMAFGWLMTYTQNIWIVAHQTWLGAIDHLWSLAVEEQFYIFFPFLVLFIPGRFLLRTLFVLITASFLLRVMLFVTQAPWMAQFVLMPTCLDAFGLGGILAYLMVNQRERFNKLVTSNWLLILSFVLYAFNIYLMKILPGTTGNASRNMATDITDRFVTSLFCMFLIGRAVVGFGTPVKGLLTNRISVYLGQISYGLYLFHNLVFNYYHTQPTYITLRVWNKAATVLPFLASTPILKLCYFYGLTVLLATLSWFLIEKPINSLKDKFSY</sequence>
<keyword evidence="1" id="KW-0812">Transmembrane</keyword>
<dbReference type="Pfam" id="PF01757">
    <property type="entry name" value="Acyl_transf_3"/>
    <property type="match status" value="1"/>
</dbReference>
<dbReference type="Proteomes" id="UP000181790">
    <property type="component" value="Unassembled WGS sequence"/>
</dbReference>
<keyword evidence="1" id="KW-1133">Transmembrane helix</keyword>
<feature type="transmembrane region" description="Helical" evidence="1">
    <location>
        <begin position="231"/>
        <end position="251"/>
    </location>
</feature>
<evidence type="ECO:0000313" key="4">
    <source>
        <dbReference type="Proteomes" id="UP000181790"/>
    </source>
</evidence>
<accession>A0A1S2VIX4</accession>
<dbReference type="InterPro" id="IPR050879">
    <property type="entry name" value="Acyltransferase_3"/>
</dbReference>
<organism evidence="3 4">
    <name type="scientific">Arsenicibacter rosenii</name>
    <dbReference type="NCBI Taxonomy" id="1750698"/>
    <lineage>
        <taxon>Bacteria</taxon>
        <taxon>Pseudomonadati</taxon>
        <taxon>Bacteroidota</taxon>
        <taxon>Cytophagia</taxon>
        <taxon>Cytophagales</taxon>
        <taxon>Spirosomataceae</taxon>
        <taxon>Arsenicibacter</taxon>
    </lineage>
</organism>
<feature type="transmembrane region" description="Helical" evidence="1">
    <location>
        <begin position="99"/>
        <end position="123"/>
    </location>
</feature>
<proteinExistence type="predicted"/>
<evidence type="ECO:0000259" key="2">
    <source>
        <dbReference type="Pfam" id="PF01757"/>
    </source>
</evidence>
<feature type="transmembrane region" description="Helical" evidence="1">
    <location>
        <begin position="302"/>
        <end position="322"/>
    </location>
</feature>
<feature type="transmembrane region" description="Helical" evidence="1">
    <location>
        <begin position="47"/>
        <end position="68"/>
    </location>
</feature>
<feature type="transmembrane region" description="Helical" evidence="1">
    <location>
        <begin position="271"/>
        <end position="290"/>
    </location>
</feature>
<dbReference type="EMBL" id="MORL01000007">
    <property type="protein sequence ID" value="OIN58350.1"/>
    <property type="molecule type" value="Genomic_DNA"/>
</dbReference>
<dbReference type="RefSeq" id="WP_071504021.1">
    <property type="nucleotide sequence ID" value="NZ_MORL01000007.1"/>
</dbReference>
<dbReference type="GO" id="GO:0016747">
    <property type="term" value="F:acyltransferase activity, transferring groups other than amino-acyl groups"/>
    <property type="evidence" value="ECO:0007669"/>
    <property type="project" value="InterPro"/>
</dbReference>
<keyword evidence="1" id="KW-0472">Membrane</keyword>
<feature type="transmembrane region" description="Helical" evidence="1">
    <location>
        <begin position="195"/>
        <end position="219"/>
    </location>
</feature>
<dbReference type="OrthoDB" id="9796461at2"/>